<evidence type="ECO:0000313" key="3">
    <source>
        <dbReference type="EMBL" id="QJD69059.1"/>
    </source>
</evidence>
<reference evidence="3 4" key="2">
    <citation type="submission" date="2020-04" db="EMBL/GenBank/DDBJ databases">
        <authorList>
            <person name="Fomenkov A."/>
            <person name="Anton B.P."/>
            <person name="Roberts R.J."/>
        </authorList>
    </citation>
    <scope>NUCLEOTIDE SEQUENCE [LARGE SCALE GENOMIC DNA]</scope>
    <source>
        <strain evidence="3 4">NEB122</strain>
    </source>
</reference>
<dbReference type="SMART" id="SM00530">
    <property type="entry name" value="HTH_XRE"/>
    <property type="match status" value="1"/>
</dbReference>
<protein>
    <submittedName>
        <fullName evidence="3">Helix-turn-helix transcriptional regulator</fullName>
    </submittedName>
</protein>
<evidence type="ECO:0000256" key="1">
    <source>
        <dbReference type="ARBA" id="ARBA00023125"/>
    </source>
</evidence>
<sequence>MDLAASFGAAVRRQRELLRLSQEDLADRSGLDRTYISGVERGVRNPTLQVMQKLADALGSDLDVLFATARQCATAMERPDALRP</sequence>
<dbReference type="Gene3D" id="1.10.260.40">
    <property type="entry name" value="lambda repressor-like DNA-binding domains"/>
    <property type="match status" value="1"/>
</dbReference>
<dbReference type="Pfam" id="PF01381">
    <property type="entry name" value="HTH_3"/>
    <property type="match status" value="1"/>
</dbReference>
<feature type="domain" description="HTH cro/C1-type" evidence="2">
    <location>
        <begin position="11"/>
        <end position="65"/>
    </location>
</feature>
<dbReference type="InterPro" id="IPR001387">
    <property type="entry name" value="Cro/C1-type_HTH"/>
</dbReference>
<dbReference type="Proteomes" id="UP000503498">
    <property type="component" value="Chromosome"/>
</dbReference>
<proteinExistence type="predicted"/>
<keyword evidence="1" id="KW-0238">DNA-binding</keyword>
<dbReference type="InterPro" id="IPR050807">
    <property type="entry name" value="TransReg_Diox_bact_type"/>
</dbReference>
<dbReference type="PANTHER" id="PTHR46797">
    <property type="entry name" value="HTH-TYPE TRANSCRIPTIONAL REGULATOR"/>
    <property type="match status" value="1"/>
</dbReference>
<dbReference type="InterPro" id="IPR010982">
    <property type="entry name" value="Lambda_DNA-bd_dom_sf"/>
</dbReference>
<dbReference type="SUPFAM" id="SSF47413">
    <property type="entry name" value="lambda repressor-like DNA-binding domains"/>
    <property type="match status" value="1"/>
</dbReference>
<organism evidence="3 4">
    <name type="scientific">Xanthomonas campestris pv. badrii</name>
    <dbReference type="NCBI Taxonomy" id="149696"/>
    <lineage>
        <taxon>Bacteria</taxon>
        <taxon>Pseudomonadati</taxon>
        <taxon>Pseudomonadota</taxon>
        <taxon>Gammaproteobacteria</taxon>
        <taxon>Lysobacterales</taxon>
        <taxon>Lysobacteraceae</taxon>
        <taxon>Xanthomonas</taxon>
    </lineage>
</organism>
<dbReference type="PROSITE" id="PS50943">
    <property type="entry name" value="HTH_CROC1"/>
    <property type="match status" value="1"/>
</dbReference>
<dbReference type="AlphaFoldDB" id="A0A7Z2ZHZ6"/>
<evidence type="ECO:0000259" key="2">
    <source>
        <dbReference type="PROSITE" id="PS50943"/>
    </source>
</evidence>
<dbReference type="GO" id="GO:0003700">
    <property type="term" value="F:DNA-binding transcription factor activity"/>
    <property type="evidence" value="ECO:0007669"/>
    <property type="project" value="TreeGrafter"/>
</dbReference>
<dbReference type="GO" id="GO:0005829">
    <property type="term" value="C:cytosol"/>
    <property type="evidence" value="ECO:0007669"/>
    <property type="project" value="TreeGrafter"/>
</dbReference>
<dbReference type="CDD" id="cd00093">
    <property type="entry name" value="HTH_XRE"/>
    <property type="match status" value="1"/>
</dbReference>
<dbReference type="EMBL" id="CP051651">
    <property type="protein sequence ID" value="QJD69059.1"/>
    <property type="molecule type" value="Genomic_DNA"/>
</dbReference>
<accession>A0A7Z2ZHZ6</accession>
<reference evidence="3 4" key="1">
    <citation type="submission" date="2020-04" db="EMBL/GenBank/DDBJ databases">
        <title>Genome-Wide Identification of 5-Methylcytosine Sites in Bacterial Genomes By High-Throughput Sequencing of MspJI Restriction Fragments.</title>
        <authorList>
            <person name="Wu V."/>
        </authorList>
    </citation>
    <scope>NUCLEOTIDE SEQUENCE [LARGE SCALE GENOMIC DNA]</scope>
    <source>
        <strain evidence="3 4">NEB122</strain>
    </source>
</reference>
<evidence type="ECO:0000313" key="4">
    <source>
        <dbReference type="Proteomes" id="UP000503498"/>
    </source>
</evidence>
<name>A0A7Z2ZHZ6_XANCA</name>
<dbReference type="PANTHER" id="PTHR46797:SF1">
    <property type="entry name" value="METHYLPHOSPHONATE SYNTHASE"/>
    <property type="match status" value="1"/>
</dbReference>
<dbReference type="RefSeq" id="WP_169707228.1">
    <property type="nucleotide sequence ID" value="NZ_CP051651.1"/>
</dbReference>
<dbReference type="GO" id="GO:0003677">
    <property type="term" value="F:DNA binding"/>
    <property type="evidence" value="ECO:0007669"/>
    <property type="project" value="UniProtKB-KW"/>
</dbReference>
<gene>
    <name evidence="3" type="ORF">HG421_16045</name>
</gene>